<protein>
    <submittedName>
        <fullName evidence="11">Spore germination protein KC</fullName>
    </submittedName>
</protein>
<keyword evidence="5" id="KW-0472">Membrane</keyword>
<gene>
    <name evidence="11" type="primary">gerKC3</name>
    <name evidence="11" type="ordered locus">Tph_c09040</name>
</gene>
<evidence type="ECO:0000256" key="4">
    <source>
        <dbReference type="ARBA" id="ARBA00022729"/>
    </source>
</evidence>
<evidence type="ECO:0000313" key="12">
    <source>
        <dbReference type="Proteomes" id="UP000000467"/>
    </source>
</evidence>
<evidence type="ECO:0000256" key="6">
    <source>
        <dbReference type="ARBA" id="ARBA00023139"/>
    </source>
</evidence>
<organism evidence="11 12">
    <name type="scientific">Thermacetogenium phaeum (strain ATCC BAA-254 / DSM 26808 / PB)</name>
    <dbReference type="NCBI Taxonomy" id="1089553"/>
    <lineage>
        <taxon>Bacteria</taxon>
        <taxon>Bacillati</taxon>
        <taxon>Bacillota</taxon>
        <taxon>Clostridia</taxon>
        <taxon>Thermoanaerobacterales</taxon>
        <taxon>Thermoanaerobacteraceae</taxon>
        <taxon>Thermacetogenium</taxon>
    </lineage>
</organism>
<dbReference type="OrthoDB" id="9816067at2"/>
<name>K4LSU3_THEPS</name>
<evidence type="ECO:0000256" key="7">
    <source>
        <dbReference type="ARBA" id="ARBA00023288"/>
    </source>
</evidence>
<dbReference type="Pfam" id="PF05504">
    <property type="entry name" value="Spore_GerAC"/>
    <property type="match status" value="1"/>
</dbReference>
<dbReference type="KEGG" id="tpz:Tph_c09040"/>
<dbReference type="InterPro" id="IPR057336">
    <property type="entry name" value="GerAC_N"/>
</dbReference>
<dbReference type="RefSeq" id="WP_015050015.1">
    <property type="nucleotide sequence ID" value="NC_018870.1"/>
</dbReference>
<dbReference type="AlphaFoldDB" id="K4LSU3"/>
<dbReference type="PANTHER" id="PTHR35789">
    <property type="entry name" value="SPORE GERMINATION PROTEIN B3"/>
    <property type="match status" value="1"/>
</dbReference>
<evidence type="ECO:0000313" key="11">
    <source>
        <dbReference type="EMBL" id="AFV11134.1"/>
    </source>
</evidence>
<dbReference type="Gene3D" id="3.30.300.210">
    <property type="entry name" value="Nutrient germinant receptor protein C, domain 3"/>
    <property type="match status" value="1"/>
</dbReference>
<dbReference type="PANTHER" id="PTHR35789:SF1">
    <property type="entry name" value="SPORE GERMINATION PROTEIN B3"/>
    <property type="match status" value="1"/>
</dbReference>
<feature type="domain" description="Spore germination GerAC-like C-terminal" evidence="9">
    <location>
        <begin position="245"/>
        <end position="410"/>
    </location>
</feature>
<keyword evidence="12" id="KW-1185">Reference proteome</keyword>
<dbReference type="HOGENOM" id="CLU_051140_0_0_9"/>
<feature type="domain" description="Spore germination protein N-terminal" evidence="10">
    <location>
        <begin position="26"/>
        <end position="207"/>
    </location>
</feature>
<dbReference type="GO" id="GO:0016020">
    <property type="term" value="C:membrane"/>
    <property type="evidence" value="ECO:0007669"/>
    <property type="project" value="UniProtKB-SubCell"/>
</dbReference>
<evidence type="ECO:0000256" key="2">
    <source>
        <dbReference type="ARBA" id="ARBA00007886"/>
    </source>
</evidence>
<dbReference type="Proteomes" id="UP000000467">
    <property type="component" value="Chromosome"/>
</dbReference>
<dbReference type="GO" id="GO:0009847">
    <property type="term" value="P:spore germination"/>
    <property type="evidence" value="ECO:0007669"/>
    <property type="project" value="InterPro"/>
</dbReference>
<keyword evidence="7" id="KW-0449">Lipoprotein</keyword>
<dbReference type="PROSITE" id="PS51257">
    <property type="entry name" value="PROKAR_LIPOPROTEIN"/>
    <property type="match status" value="1"/>
</dbReference>
<feature type="region of interest" description="Disordered" evidence="8">
    <location>
        <begin position="216"/>
        <end position="240"/>
    </location>
</feature>
<evidence type="ECO:0000256" key="1">
    <source>
        <dbReference type="ARBA" id="ARBA00004635"/>
    </source>
</evidence>
<sequence>MIVLNRRTLSILLVILLLSTSGCWSRREIQTLTINSAIGIDRTTTNGRPKILLSVLTLRPTRAAGVRSGGNTGQSPETSPGQVISVTGETIQDAVRNWNMRSSRQLFMAHTVLIVIGETVAREGIGRVIDFGNRNRDIPKRAMVVVCQGQARDCLQAIPEFEPLLATEAYNILNLNKLFTSKTRGRNLLQVMYDLMTPGIETTLAFLKTFIPPEKGSTIRQGAQGAGGKESGDRNQPQQKTFSVTGVMAFRGDRAVGRLNEVETQGLMFIRDEAQGGIIPLAFNSTQDNASYLFRDVRTKVKPIVKRTGIAFQVKIKGTGELIATAPETVDITKRGDVKKMEALINREVERRCRNAVARAKGLRSDVFGFGDKLHRTHPQVWRKIENRWEETFPYVNVDIQADFSLEHSGLLTRSLKIR</sequence>
<comment type="similarity">
    <text evidence="2">Belongs to the GerABKC lipoprotein family.</text>
</comment>
<dbReference type="STRING" id="1089553.Tph_c09040"/>
<proteinExistence type="inferred from homology"/>
<keyword evidence="3" id="KW-0309">Germination</keyword>
<evidence type="ECO:0000259" key="10">
    <source>
        <dbReference type="Pfam" id="PF25198"/>
    </source>
</evidence>
<dbReference type="EMBL" id="CP003732">
    <property type="protein sequence ID" value="AFV11134.1"/>
    <property type="molecule type" value="Genomic_DNA"/>
</dbReference>
<dbReference type="NCBIfam" id="TIGR02887">
    <property type="entry name" value="spore_ger_x_C"/>
    <property type="match status" value="1"/>
</dbReference>
<evidence type="ECO:0000259" key="9">
    <source>
        <dbReference type="Pfam" id="PF05504"/>
    </source>
</evidence>
<reference evidence="11 12" key="1">
    <citation type="journal article" date="2012" name="BMC Genomics">
        <title>Genome-guided analysis of physiological and morphological traits of the fermentative acetate oxidizer Thermacetogenium phaeum.</title>
        <authorList>
            <person name="Oehler D."/>
            <person name="Poehlein A."/>
            <person name="Leimbach A."/>
            <person name="Muller N."/>
            <person name="Daniel R."/>
            <person name="Gottschalk G."/>
            <person name="Schink B."/>
        </authorList>
    </citation>
    <scope>NUCLEOTIDE SEQUENCE [LARGE SCALE GENOMIC DNA]</scope>
    <source>
        <strain evidence="12">ATCC BAA-254 / DSM 26808 / PB</strain>
    </source>
</reference>
<comment type="subcellular location">
    <subcellularLocation>
        <location evidence="1">Membrane</location>
        <topology evidence="1">Lipid-anchor</topology>
    </subcellularLocation>
</comment>
<dbReference type="Pfam" id="PF25198">
    <property type="entry name" value="Spore_GerAC_N"/>
    <property type="match status" value="1"/>
</dbReference>
<keyword evidence="6" id="KW-0564">Palmitate</keyword>
<accession>K4LSU3</accession>
<evidence type="ECO:0000256" key="5">
    <source>
        <dbReference type="ARBA" id="ARBA00023136"/>
    </source>
</evidence>
<evidence type="ECO:0000256" key="8">
    <source>
        <dbReference type="SAM" id="MobiDB-lite"/>
    </source>
</evidence>
<dbReference type="InterPro" id="IPR046953">
    <property type="entry name" value="Spore_GerAC-like_C"/>
</dbReference>
<keyword evidence="4" id="KW-0732">Signal</keyword>
<dbReference type="InterPro" id="IPR038501">
    <property type="entry name" value="Spore_GerAC_C_sf"/>
</dbReference>
<evidence type="ECO:0000256" key="3">
    <source>
        <dbReference type="ARBA" id="ARBA00022544"/>
    </source>
</evidence>
<dbReference type="InterPro" id="IPR008844">
    <property type="entry name" value="Spore_GerAC-like"/>
</dbReference>
<dbReference type="eggNOG" id="ENOG502Z9N7">
    <property type="taxonomic scope" value="Bacteria"/>
</dbReference>